<reference evidence="3 4" key="1">
    <citation type="journal article" date="2016" name="Proc. Natl. Acad. Sci. U.S.A.">
        <title>Comparative genomics of biotechnologically important yeasts.</title>
        <authorList>
            <person name="Riley R."/>
            <person name="Haridas S."/>
            <person name="Wolfe K.H."/>
            <person name="Lopes M.R."/>
            <person name="Hittinger C.T."/>
            <person name="Goeker M."/>
            <person name="Salamov A.A."/>
            <person name="Wisecaver J.H."/>
            <person name="Long T.M."/>
            <person name="Calvey C.H."/>
            <person name="Aerts A.L."/>
            <person name="Barry K.W."/>
            <person name="Choi C."/>
            <person name="Clum A."/>
            <person name="Coughlan A.Y."/>
            <person name="Deshpande S."/>
            <person name="Douglass A.P."/>
            <person name="Hanson S.J."/>
            <person name="Klenk H.-P."/>
            <person name="LaButti K.M."/>
            <person name="Lapidus A."/>
            <person name="Lindquist E.A."/>
            <person name="Lipzen A.M."/>
            <person name="Meier-Kolthoff J.P."/>
            <person name="Ohm R.A."/>
            <person name="Otillar R.P."/>
            <person name="Pangilinan J.L."/>
            <person name="Peng Y."/>
            <person name="Rokas A."/>
            <person name="Rosa C.A."/>
            <person name="Scheuner C."/>
            <person name="Sibirny A.A."/>
            <person name="Slot J.C."/>
            <person name="Stielow J.B."/>
            <person name="Sun H."/>
            <person name="Kurtzman C.P."/>
            <person name="Blackwell M."/>
            <person name="Grigoriev I.V."/>
            <person name="Jeffries T.W."/>
        </authorList>
    </citation>
    <scope>NUCLEOTIDE SEQUENCE [LARGE SCALE GENOMIC DNA]</scope>
    <source>
        <strain evidence="3 4">NRRL Y-2026</strain>
    </source>
</reference>
<evidence type="ECO:0000256" key="2">
    <source>
        <dbReference type="SAM" id="SignalP"/>
    </source>
</evidence>
<keyword evidence="4" id="KW-1185">Reference proteome</keyword>
<gene>
    <name evidence="3" type="ORF">PICMEDRAFT_66998</name>
</gene>
<protein>
    <recommendedName>
        <fullName evidence="5">Secreted protein</fullName>
    </recommendedName>
</protein>
<name>A0A1E3NML9_9ASCO</name>
<proteinExistence type="predicted"/>
<feature type="chain" id="PRO_5009133428" description="Secreted protein" evidence="2">
    <location>
        <begin position="21"/>
        <end position="387"/>
    </location>
</feature>
<feature type="region of interest" description="Disordered" evidence="1">
    <location>
        <begin position="316"/>
        <end position="370"/>
    </location>
</feature>
<sequence>MTYAFCVLIGTCWVCEIVTAAGDAATMMKASGTVSRRAPPCILQRRSRSRKVRKLLLVRCLFSVSMLVGYEKRLTLRSEMKRTRSADWRRCRRRRVVAASVAAASRWLLSQRQGPLDQREEAVWWEAGGKAIGCEPARASSPDRKKKKRKNITAPADAGPFIAGEGGTRHGRTRHNPRHHGRSQTAPADALEACWSVSEARMHARRAGQKGSPTRQTQCSLDPALAQIGRPRKAIWPSLCGTHSAACARNWRLLLTHPGACWPPAGRHRAHRAHRARQHTRPLQSPTITPTDNGPTITTTCSCCTTHSLTAAWLARTQRRTPPDSSTGRGECSPHHSVPPLPLYKTPPAAPHRRAPRSAAEGQRSESENNIALQGRRLLVLLPAGSL</sequence>
<dbReference type="GeneID" id="30180181"/>
<evidence type="ECO:0000256" key="1">
    <source>
        <dbReference type="SAM" id="MobiDB-lite"/>
    </source>
</evidence>
<feature type="signal peptide" evidence="2">
    <location>
        <begin position="1"/>
        <end position="20"/>
    </location>
</feature>
<feature type="region of interest" description="Disordered" evidence="1">
    <location>
        <begin position="271"/>
        <end position="293"/>
    </location>
</feature>
<dbReference type="Proteomes" id="UP000094455">
    <property type="component" value="Unassembled WGS sequence"/>
</dbReference>
<organism evidence="3 4">
    <name type="scientific">Pichia membranifaciens NRRL Y-2026</name>
    <dbReference type="NCBI Taxonomy" id="763406"/>
    <lineage>
        <taxon>Eukaryota</taxon>
        <taxon>Fungi</taxon>
        <taxon>Dikarya</taxon>
        <taxon>Ascomycota</taxon>
        <taxon>Saccharomycotina</taxon>
        <taxon>Pichiomycetes</taxon>
        <taxon>Pichiales</taxon>
        <taxon>Pichiaceae</taxon>
        <taxon>Pichia</taxon>
    </lineage>
</organism>
<dbReference type="AlphaFoldDB" id="A0A1E3NML9"/>
<evidence type="ECO:0000313" key="4">
    <source>
        <dbReference type="Proteomes" id="UP000094455"/>
    </source>
</evidence>
<dbReference type="RefSeq" id="XP_019018439.1">
    <property type="nucleotide sequence ID" value="XM_019163494.1"/>
</dbReference>
<feature type="compositionally biased region" description="Basic residues" evidence="1">
    <location>
        <begin position="169"/>
        <end position="182"/>
    </location>
</feature>
<evidence type="ECO:0008006" key="5">
    <source>
        <dbReference type="Google" id="ProtNLM"/>
    </source>
</evidence>
<feature type="compositionally biased region" description="Basic residues" evidence="1">
    <location>
        <begin position="271"/>
        <end position="280"/>
    </location>
</feature>
<keyword evidence="2" id="KW-0732">Signal</keyword>
<feature type="region of interest" description="Disordered" evidence="1">
    <location>
        <begin position="135"/>
        <end position="187"/>
    </location>
</feature>
<evidence type="ECO:0000313" key="3">
    <source>
        <dbReference type="EMBL" id="ODQ47326.1"/>
    </source>
</evidence>
<dbReference type="EMBL" id="KV454002">
    <property type="protein sequence ID" value="ODQ47326.1"/>
    <property type="molecule type" value="Genomic_DNA"/>
</dbReference>
<accession>A0A1E3NML9</accession>